<evidence type="ECO:0000256" key="1">
    <source>
        <dbReference type="ARBA" id="ARBA00010116"/>
    </source>
</evidence>
<evidence type="ECO:0000256" key="2">
    <source>
        <dbReference type="SAM" id="SignalP"/>
    </source>
</evidence>
<dbReference type="AlphaFoldDB" id="A0A4Y5YJM1"/>
<dbReference type="PROSITE" id="PS51257">
    <property type="entry name" value="PROKAR_LIPOPROTEIN"/>
    <property type="match status" value="1"/>
</dbReference>
<dbReference type="RefSeq" id="WP_140235292.1">
    <property type="nucleotide sequence ID" value="NZ_CP041036.1"/>
</dbReference>
<accession>A0A4Y5YJM1</accession>
<dbReference type="Proteomes" id="UP000319809">
    <property type="component" value="Chromosome"/>
</dbReference>
<dbReference type="PROSITE" id="PS51127">
    <property type="entry name" value="BIG1"/>
    <property type="match status" value="1"/>
</dbReference>
<protein>
    <recommendedName>
        <fullName evidence="3">Big-1 domain-containing protein</fullName>
    </recommendedName>
</protein>
<comment type="similarity">
    <text evidence="1">Belongs to the intimin/invasin family.</text>
</comment>
<dbReference type="KEGG" id="spol:FH971_18660"/>
<dbReference type="InterPro" id="IPR013783">
    <property type="entry name" value="Ig-like_fold"/>
</dbReference>
<feature type="domain" description="Big-1" evidence="3">
    <location>
        <begin position="157"/>
        <end position="252"/>
    </location>
</feature>
<feature type="signal peptide" evidence="2">
    <location>
        <begin position="1"/>
        <end position="26"/>
    </location>
</feature>
<dbReference type="InterPro" id="IPR008964">
    <property type="entry name" value="Invasin/intimin_cell_adhesion"/>
</dbReference>
<reference evidence="4 5" key="1">
    <citation type="submission" date="2019-06" db="EMBL/GenBank/DDBJ databases">
        <title>The genome of Shewanella sp. SM1901.</title>
        <authorList>
            <person name="Cha Q."/>
        </authorList>
    </citation>
    <scope>NUCLEOTIDE SEQUENCE [LARGE SCALE GENOMIC DNA]</scope>
    <source>
        <strain evidence="4 5">SM1901</strain>
    </source>
</reference>
<organism evidence="4 5">
    <name type="scientific">Shewanella polaris</name>
    <dbReference type="NCBI Taxonomy" id="2588449"/>
    <lineage>
        <taxon>Bacteria</taxon>
        <taxon>Pseudomonadati</taxon>
        <taxon>Pseudomonadota</taxon>
        <taxon>Gammaproteobacteria</taxon>
        <taxon>Alteromonadales</taxon>
        <taxon>Shewanellaceae</taxon>
        <taxon>Shewanella</taxon>
    </lineage>
</organism>
<keyword evidence="5" id="KW-1185">Reference proteome</keyword>
<dbReference type="Gene3D" id="2.60.40.10">
    <property type="entry name" value="Immunoglobulins"/>
    <property type="match status" value="4"/>
</dbReference>
<feature type="chain" id="PRO_5021381077" description="Big-1 domain-containing protein" evidence="2">
    <location>
        <begin position="27"/>
        <end position="826"/>
    </location>
</feature>
<dbReference type="SUPFAM" id="SSF49373">
    <property type="entry name" value="Invasin/intimin cell-adhesion fragments"/>
    <property type="match status" value="3"/>
</dbReference>
<dbReference type="InterPro" id="IPR003344">
    <property type="entry name" value="Big_1_dom"/>
</dbReference>
<gene>
    <name evidence="4" type="ORF">FH971_18660</name>
</gene>
<dbReference type="EMBL" id="CP041036">
    <property type="protein sequence ID" value="QDE32808.1"/>
    <property type="molecule type" value="Genomic_DNA"/>
</dbReference>
<keyword evidence="2" id="KW-0732">Signal</keyword>
<sequence>MRLKMVIRTLLLSLVSMVFFTGCNGAADGTDTPELNGSFSITVSYQDVINGQCDASTSSLIFDINKSFCAVAQLKQGNINVSGALITFSTTNASLSQSSVLTSSSGIATTIVSSTSTEADTLTASYTSDDDDSVSDSRNYQFKEYNTTAPVEALNITASISDATGPITRFNVDHTVQLNALITDSNNQGIANQIVTFNAGSATLTPATALTKTSGIATLNFTPSDSDLGASLLTVTTEYEDTTLTSSSAYEVLASDDIAIDGIVKIGAYDENDEFVEGELATTLVADSDGNYTISAGGTFGVTATLITESSDGAVTRLQSPTSISFSSDCTSGDDATLDSPVTSLSGSANSTFSDISCSGNSERSDTIIATATVNDTSLSASIPFTLARQTLSNISFVSAEPSQIRIKGSGGTDTTESSLVTFLVSSANGQPAAQQTVNFSLDTSVGGLQFANGEVSDSSITNSEGLVSVRVQAGTIPTPVRVMVSTTDVDTNKTITSQSEQLTVNTGLPQQLGFSLSRSIGNPEAGDNNGEEVTITAYASDSFANPAPDDTTINFTAEGGQIEPSCTIVNGTCSVTWTSASPRVSDHRITILAYALGHETFFDTNGNNVFDDDDGGVVNGCLSGTTSVECSGNGMDVETYHDGGFVDLPDAFRDDNESGTHQSGEPYFNIQASDTYQAADSKFNGPQCQGSLCDSDAMTTYIRKALVLTMSGSNANFVVSQNGTVINDYDTDIQPIALDETAQFDVVLTDSANQILPFGTTLTVASTEGDLQFSGYTVPNKSAAGGTSTSFTLENVGTAGISQVTLTTTTPKGVVTELKFYVTLS</sequence>
<proteinExistence type="inferred from homology"/>
<name>A0A4Y5YJM1_9GAMM</name>
<evidence type="ECO:0000313" key="5">
    <source>
        <dbReference type="Proteomes" id="UP000319809"/>
    </source>
</evidence>
<evidence type="ECO:0000313" key="4">
    <source>
        <dbReference type="EMBL" id="QDE32808.1"/>
    </source>
</evidence>
<evidence type="ECO:0000259" key="3">
    <source>
        <dbReference type="PROSITE" id="PS51127"/>
    </source>
</evidence>